<dbReference type="Pfam" id="PF13585">
    <property type="entry name" value="CHU_C"/>
    <property type="match status" value="1"/>
</dbReference>
<feature type="domain" description="PKD" evidence="7">
    <location>
        <begin position="1293"/>
        <end position="1339"/>
    </location>
</feature>
<evidence type="ECO:0000256" key="2">
    <source>
        <dbReference type="ARBA" id="ARBA00022692"/>
    </source>
</evidence>
<dbReference type="Gene3D" id="2.60.40.10">
    <property type="entry name" value="Immunoglobulins"/>
    <property type="match status" value="3"/>
</dbReference>
<accession>A0A2S7T0K6</accession>
<feature type="transmembrane region" description="Helical" evidence="6">
    <location>
        <begin position="64"/>
        <end position="83"/>
    </location>
</feature>
<keyword evidence="3" id="KW-0677">Repeat</keyword>
<feature type="domain" description="PKD" evidence="7">
    <location>
        <begin position="1221"/>
        <end position="1259"/>
    </location>
</feature>
<sequence length="1606" mass="170331">MQFHTSKSLLRLDTPIKIVISPLIQASSRHYSCRIYIFTYLLSHTHNFLYPVIIHYMHRKIFCYFRYVVSALLLLCLSSNAFASHIVGLDLFYTWVNGNTYKITLIAYGDCGPASSSAFASLPSAVPKICIFDGNTSISSFNLTIQAPTAGVEITPVCPADINNTQCTNTSNAIPGIKKFVYTGTYTVPYASSVWRFVYYGYMGGSAGGAGRAAAITNILSGTVTELVDTLNNTITHNSSPILTVVPTPFFCLNNNDNYNPGAVDADGDSLSFALVAGRGGSPGGGGVSATCATSGDPVYIPPYTATAPLAATTFSFDSHTGQISFFPNALQRSLVVYNVREYRNGVFVGSSQREMTFLVLTCTNTGPTGAFTTTTNGVIDDSIHFHICQNSGPFTLNIFPTEANPLNNITVSASGLPTGAVFNVINNGTPTPQVNITWTSTSIALGSYIFYITYTDDNCPLSSTQTLAYTITVSPSPSLTGTIISPATCLRKAFISVTPSGLGSPWTILVSRPPADTFQTFPGLFGTITDSLVPNTYTITVRGSGAYGCMTSIPINIAAPVAPAITGTFTNPTYCGLANGTITLSGIAASATVSISYTLNGALQPSIVRTATAGGIVVLTGLLSGVYSDFIITYGNCLSTPIGPFLLANPPVPPITVTFTNPTYCGHNDGTIKIYHLHPGYVDTIKFTYNGIIQPPQIFTVAADSTVTIVNLYAGVYTNISATYGQCASSPVGPVTLVNPPIPTPTFTFVNPSYCGHYDGSITVSNLHPGDADTIRYFLNGVLQPVLILTVNAAGSIVIPNLGAGLYTNITATFGPCVTTPLGPVTLVNPPIPVPTATFINPSYCGHNDGSITISGLHAGDADTVKYYLNGVLQPFVVLTVSASGTVTITGLGAGVYTNIITTYGPCATPAIGPYTLVNPPILATSGTFTNPSYCGHFDGTITISNLHPGDLDTIKFYKNGILQPFQTFVVSAAGTVTLTGLGAGVYTNITATYANCVTTPIGPITLTNPPLLIPTATFTNPSYCAARDGKITISNLYPGDADTIKYTLNGVPQPPIVLLVSAAGTVVLTGLDQGVYSNIFAVFSTCATATVGPFTLVNPPFTLRKVTYTDPTKCGFCDGTITLLGLHPSQIDTIKYSLNGVPQPLISVNIPSDSTVVIPNLCEGIYSNIFAYTTAACVSATFGHDTLDAPPIIPGFNYVLTKNCKGDTIVCTNTSWPASDLTYTWYWGDGTTSTATNPTHVYTTPGVYDIKLVITNTRCIDSITKSINLDNLVNAHFTANPDSFVCIGRPVTFTNTSLGTSLNYNWVFGDGTTSGATNYIHTYTTPGIYNVVLAVSNFVPCFDTASKVLEVDPISGVGLASSDSVLCKGGAITFVGQYDAQGNTGVLWTFSNTDSIRDVNPVTHSYENAGVFTVTIKAMYRACPDTTASIKINVIPYPLIDLGPDTAICLGASIPLVLYDYRNAMNPNARWVWNTGETTPQISIAEPGTYTATVNIGGCESSDDVNIGNDCYLNIPNVFSPNGDGINDYFLPRELLSRGLTQFRMGIYNRWGNLIFETTSVDGRGWDGMYNNEPQPEGVFVYSIDATFKDGQKEHHQGNLTLLR</sequence>
<protein>
    <recommendedName>
        <fullName evidence="7">PKD domain-containing protein</fullName>
    </recommendedName>
</protein>
<comment type="subcellular location">
    <subcellularLocation>
        <location evidence="1">Membrane</location>
        <topology evidence="1">Multi-pass membrane protein</topology>
    </subcellularLocation>
</comment>
<dbReference type="SUPFAM" id="SSF49299">
    <property type="entry name" value="PKD domain"/>
    <property type="match status" value="3"/>
</dbReference>
<dbReference type="Pfam" id="PF18911">
    <property type="entry name" value="PKD_4"/>
    <property type="match status" value="2"/>
</dbReference>
<dbReference type="Proteomes" id="UP000239872">
    <property type="component" value="Unassembled WGS sequence"/>
</dbReference>
<dbReference type="PANTHER" id="PTHR46730">
    <property type="entry name" value="POLYCYSTIN-1"/>
    <property type="match status" value="1"/>
</dbReference>
<dbReference type="PROSITE" id="PS50093">
    <property type="entry name" value="PKD"/>
    <property type="match status" value="3"/>
</dbReference>
<evidence type="ECO:0000256" key="3">
    <source>
        <dbReference type="ARBA" id="ARBA00022737"/>
    </source>
</evidence>
<evidence type="ECO:0000313" key="9">
    <source>
        <dbReference type="Proteomes" id="UP000239872"/>
    </source>
</evidence>
<reference evidence="8 9" key="1">
    <citation type="submission" date="2018-01" db="EMBL/GenBank/DDBJ databases">
        <title>A novel member of the phylum Bacteroidetes isolated from glacier ice.</title>
        <authorList>
            <person name="Liu Q."/>
            <person name="Xin Y.-H."/>
        </authorList>
    </citation>
    <scope>NUCLEOTIDE SEQUENCE [LARGE SCALE GENOMIC DNA]</scope>
    <source>
        <strain evidence="8 9">RB1R16</strain>
    </source>
</reference>
<feature type="domain" description="PKD" evidence="7">
    <location>
        <begin position="1390"/>
        <end position="1436"/>
    </location>
</feature>
<dbReference type="GO" id="GO:0006816">
    <property type="term" value="P:calcium ion transport"/>
    <property type="evidence" value="ECO:0007669"/>
    <property type="project" value="TreeGrafter"/>
</dbReference>
<proteinExistence type="predicted"/>
<keyword evidence="4 6" id="KW-1133">Transmembrane helix</keyword>
<dbReference type="EMBL" id="PPSL01000001">
    <property type="protein sequence ID" value="PQJ12739.1"/>
    <property type="molecule type" value="Genomic_DNA"/>
</dbReference>
<keyword evidence="2 6" id="KW-0812">Transmembrane</keyword>
<dbReference type="InterPro" id="IPR022409">
    <property type="entry name" value="PKD/Chitinase_dom"/>
</dbReference>
<dbReference type="PANTHER" id="PTHR46730:SF4">
    <property type="entry name" value="POLYCYSTIC KIDNEY DISEASE PROTEIN 1-LIKE 1"/>
    <property type="match status" value="1"/>
</dbReference>
<keyword evidence="9" id="KW-1185">Reference proteome</keyword>
<dbReference type="GO" id="GO:0005886">
    <property type="term" value="C:plasma membrane"/>
    <property type="evidence" value="ECO:0007669"/>
    <property type="project" value="TreeGrafter"/>
</dbReference>
<evidence type="ECO:0000313" key="8">
    <source>
        <dbReference type="EMBL" id="PQJ12739.1"/>
    </source>
</evidence>
<dbReference type="InterPro" id="IPR013783">
    <property type="entry name" value="Ig-like_fold"/>
</dbReference>
<organism evidence="8 9">
    <name type="scientific">Flavipsychrobacter stenotrophus</name>
    <dbReference type="NCBI Taxonomy" id="2077091"/>
    <lineage>
        <taxon>Bacteria</taxon>
        <taxon>Pseudomonadati</taxon>
        <taxon>Bacteroidota</taxon>
        <taxon>Chitinophagia</taxon>
        <taxon>Chitinophagales</taxon>
        <taxon>Chitinophagaceae</taxon>
        <taxon>Flavipsychrobacter</taxon>
    </lineage>
</organism>
<evidence type="ECO:0000256" key="4">
    <source>
        <dbReference type="ARBA" id="ARBA00022989"/>
    </source>
</evidence>
<dbReference type="SMART" id="SM00089">
    <property type="entry name" value="PKD"/>
    <property type="match status" value="3"/>
</dbReference>
<gene>
    <name evidence="8" type="ORF">CJD36_003045</name>
</gene>
<evidence type="ECO:0000256" key="6">
    <source>
        <dbReference type="SAM" id="Phobius"/>
    </source>
</evidence>
<name>A0A2S7T0K6_9BACT</name>
<keyword evidence="5 6" id="KW-0472">Membrane</keyword>
<dbReference type="InterPro" id="IPR035986">
    <property type="entry name" value="PKD_dom_sf"/>
</dbReference>
<comment type="caution">
    <text evidence="8">The sequence shown here is derived from an EMBL/GenBank/DDBJ whole genome shotgun (WGS) entry which is preliminary data.</text>
</comment>
<evidence type="ECO:0000256" key="5">
    <source>
        <dbReference type="ARBA" id="ARBA00023136"/>
    </source>
</evidence>
<evidence type="ECO:0000256" key="1">
    <source>
        <dbReference type="ARBA" id="ARBA00004141"/>
    </source>
</evidence>
<dbReference type="NCBIfam" id="TIGR04131">
    <property type="entry name" value="Bac_Flav_CTERM"/>
    <property type="match status" value="1"/>
</dbReference>
<evidence type="ECO:0000259" key="7">
    <source>
        <dbReference type="PROSITE" id="PS50093"/>
    </source>
</evidence>
<dbReference type="CDD" id="cd00146">
    <property type="entry name" value="PKD"/>
    <property type="match status" value="2"/>
</dbReference>
<dbReference type="GO" id="GO:0005261">
    <property type="term" value="F:monoatomic cation channel activity"/>
    <property type="evidence" value="ECO:0007669"/>
    <property type="project" value="TreeGrafter"/>
</dbReference>
<dbReference type="InterPro" id="IPR000601">
    <property type="entry name" value="PKD_dom"/>
</dbReference>
<dbReference type="InterPro" id="IPR026341">
    <property type="entry name" value="T9SS_type_B"/>
</dbReference>